<dbReference type="EMBL" id="JAYMRP010000033">
    <property type="protein sequence ID" value="MFB8776634.1"/>
    <property type="molecule type" value="Genomic_DNA"/>
</dbReference>
<gene>
    <name evidence="1" type="ORF">VSS16_28500</name>
</gene>
<evidence type="ECO:0008006" key="3">
    <source>
        <dbReference type="Google" id="ProtNLM"/>
    </source>
</evidence>
<accession>A0ABV5EIF2</accession>
<comment type="caution">
    <text evidence="1">The sequence shown here is derived from an EMBL/GenBank/DDBJ whole genome shotgun (WGS) entry which is preliminary data.</text>
</comment>
<evidence type="ECO:0000313" key="2">
    <source>
        <dbReference type="Proteomes" id="UP001585080"/>
    </source>
</evidence>
<protein>
    <recommendedName>
        <fullName evidence="3">PRC-barrel domain containing protein</fullName>
    </recommendedName>
</protein>
<sequence length="127" mass="13634">MTEFLDAGLRLLDRQAVDSEGTELGKIDDLLFADDGDGPPVLTAVLIGRRAFAGRLGGRAGLWWAGIAERLSGRRGPVEVPVAAIDEMGTVVRLASTAEAFPDLTAPERWLRQHLVSRLPGGTRESD</sequence>
<evidence type="ECO:0000313" key="1">
    <source>
        <dbReference type="EMBL" id="MFB8776634.1"/>
    </source>
</evidence>
<keyword evidence="2" id="KW-1185">Reference proteome</keyword>
<name>A0ABV5EIF2_9ACTN</name>
<organism evidence="1 2">
    <name type="scientific">Streptomyces broussonetiae</name>
    <dbReference type="NCBI Taxonomy" id="2686304"/>
    <lineage>
        <taxon>Bacteria</taxon>
        <taxon>Bacillati</taxon>
        <taxon>Actinomycetota</taxon>
        <taxon>Actinomycetes</taxon>
        <taxon>Kitasatosporales</taxon>
        <taxon>Streptomycetaceae</taxon>
        <taxon>Streptomyces</taxon>
    </lineage>
</organism>
<proteinExistence type="predicted"/>
<dbReference type="RefSeq" id="WP_376735162.1">
    <property type="nucleotide sequence ID" value="NZ_JAYMRP010000033.1"/>
</dbReference>
<reference evidence="1 2" key="1">
    <citation type="submission" date="2024-01" db="EMBL/GenBank/DDBJ databases">
        <title>Genome mining of biosynthetic gene clusters to explore secondary metabolites of Streptomyces sp.</title>
        <authorList>
            <person name="Baig A."/>
            <person name="Ajitkumar Shintre N."/>
            <person name="Kumar H."/>
            <person name="Anbarasu A."/>
            <person name="Ramaiah S."/>
        </authorList>
    </citation>
    <scope>NUCLEOTIDE SEQUENCE [LARGE SCALE GENOMIC DNA]</scope>
    <source>
        <strain evidence="1 2">A57</strain>
    </source>
</reference>
<dbReference type="Proteomes" id="UP001585080">
    <property type="component" value="Unassembled WGS sequence"/>
</dbReference>